<feature type="compositionally biased region" description="Polar residues" evidence="1">
    <location>
        <begin position="13"/>
        <end position="33"/>
    </location>
</feature>
<feature type="region of interest" description="Disordered" evidence="1">
    <location>
        <begin position="159"/>
        <end position="189"/>
    </location>
</feature>
<accession>A0A7W6XW84</accession>
<name>A0A7W6XW84_9HYPH</name>
<protein>
    <submittedName>
        <fullName evidence="2">ElaB/YqjD/DUF883 family membrane-anchored ribosome-binding protein</fullName>
    </submittedName>
</protein>
<evidence type="ECO:0000313" key="2">
    <source>
        <dbReference type="EMBL" id="MBB4440167.1"/>
    </source>
</evidence>
<feature type="compositionally biased region" description="Low complexity" evidence="1">
    <location>
        <begin position="161"/>
        <end position="183"/>
    </location>
</feature>
<dbReference type="RefSeq" id="WP_184499975.1">
    <property type="nucleotide sequence ID" value="NZ_JACIHI010000007.1"/>
</dbReference>
<dbReference type="AlphaFoldDB" id="A0A7W6XW84"/>
<organism evidence="2 3">
    <name type="scientific">Rhizobium esperanzae</name>
    <dbReference type="NCBI Taxonomy" id="1967781"/>
    <lineage>
        <taxon>Bacteria</taxon>
        <taxon>Pseudomonadati</taxon>
        <taxon>Pseudomonadota</taxon>
        <taxon>Alphaproteobacteria</taxon>
        <taxon>Hyphomicrobiales</taxon>
        <taxon>Rhizobiaceae</taxon>
        <taxon>Rhizobium/Agrobacterium group</taxon>
        <taxon>Rhizobium</taxon>
    </lineage>
</organism>
<evidence type="ECO:0000256" key="1">
    <source>
        <dbReference type="SAM" id="MobiDB-lite"/>
    </source>
</evidence>
<proteinExistence type="predicted"/>
<gene>
    <name evidence="2" type="ORF">GGE15_003443</name>
</gene>
<feature type="region of interest" description="Disordered" evidence="1">
    <location>
        <begin position="1"/>
        <end position="35"/>
    </location>
</feature>
<sequence>MSNEFTEIDGRPRQSSATSLQSGDATSSPQPSATLAGLKEKLADDVTAARDTIKEGADTAVEKVKEVVSDQANFAARQVGGVATALEKVGAELEASDQPEVGRYAKQIGQSVQGFATQMKDKDIGEIAAMAEEFGRKQPLAFLGIAALAGLTASRFLTASAKRAPTQATRRTPPATPREPSATGGYTNG</sequence>
<evidence type="ECO:0000313" key="3">
    <source>
        <dbReference type="Proteomes" id="UP000533724"/>
    </source>
</evidence>
<reference evidence="2 3" key="1">
    <citation type="submission" date="2020-08" db="EMBL/GenBank/DDBJ databases">
        <title>Genomic Encyclopedia of Type Strains, Phase IV (KMG-V): Genome sequencing to study the core and pangenomes of soil and plant-associated prokaryotes.</title>
        <authorList>
            <person name="Whitman W."/>
        </authorList>
    </citation>
    <scope>NUCLEOTIDE SEQUENCE [LARGE SCALE GENOMIC DNA]</scope>
    <source>
        <strain evidence="2 3">SEMIA 414</strain>
    </source>
</reference>
<dbReference type="Proteomes" id="UP000533724">
    <property type="component" value="Unassembled WGS sequence"/>
</dbReference>
<comment type="caution">
    <text evidence="2">The sequence shown here is derived from an EMBL/GenBank/DDBJ whole genome shotgun (WGS) entry which is preliminary data.</text>
</comment>
<dbReference type="EMBL" id="JACIHI010000007">
    <property type="protein sequence ID" value="MBB4440167.1"/>
    <property type="molecule type" value="Genomic_DNA"/>
</dbReference>